<evidence type="ECO:0008006" key="4">
    <source>
        <dbReference type="Google" id="ProtNLM"/>
    </source>
</evidence>
<evidence type="ECO:0000313" key="2">
    <source>
        <dbReference type="EMBL" id="BDI05064.1"/>
    </source>
</evidence>
<dbReference type="Proteomes" id="UP001057498">
    <property type="component" value="Chromosome"/>
</dbReference>
<organism evidence="2 3">
    <name type="scientific">Sphaerotilus microaerophilus</name>
    <dbReference type="NCBI Taxonomy" id="2914710"/>
    <lineage>
        <taxon>Bacteria</taxon>
        <taxon>Pseudomonadati</taxon>
        <taxon>Pseudomonadota</taxon>
        <taxon>Betaproteobacteria</taxon>
        <taxon>Burkholderiales</taxon>
        <taxon>Sphaerotilaceae</taxon>
        <taxon>Sphaerotilus</taxon>
    </lineage>
</organism>
<keyword evidence="1" id="KW-0812">Transmembrane</keyword>
<proteinExistence type="predicted"/>
<keyword evidence="1" id="KW-1133">Transmembrane helix</keyword>
<keyword evidence="3" id="KW-1185">Reference proteome</keyword>
<sequence>MHRPIPGPVAHRLPAWPRAQRGVSLMFSLIALVGLSLAAVALIRAVNTGSGILGNLGFKQDSLLAADDATRRAIDWLSPRIGTAALHDTLSTGGYYAANVASLDPTGNGTAATRTLIDWDDNNCGGHSPCLKPFATQTLANGVQARYLILRLCSGTGDPSAATSTLHCARPMTASLATTGDSGSLDYTNPKHLSTPVQTQYYRILVRAKGARNTLSFTDTVVHY</sequence>
<evidence type="ECO:0000256" key="1">
    <source>
        <dbReference type="SAM" id="Phobius"/>
    </source>
</evidence>
<name>A0ABN6PJ78_9BURK</name>
<gene>
    <name evidence="2" type="ORF">CATMQ487_20340</name>
</gene>
<dbReference type="RefSeq" id="WP_251973131.1">
    <property type="nucleotide sequence ID" value="NZ_AP025730.1"/>
</dbReference>
<evidence type="ECO:0000313" key="3">
    <source>
        <dbReference type="Proteomes" id="UP001057498"/>
    </source>
</evidence>
<keyword evidence="1" id="KW-0472">Membrane</keyword>
<protein>
    <recommendedName>
        <fullName evidence="4">Tfp pilus assembly protein PilX</fullName>
    </recommendedName>
</protein>
<accession>A0ABN6PJ78</accession>
<reference evidence="2" key="1">
    <citation type="submission" date="2022-04" db="EMBL/GenBank/DDBJ databases">
        <title>Whole genome sequence of Sphaerotilus sp. FB-5.</title>
        <authorList>
            <person name="Takeda M."/>
            <person name="Narihara S."/>
            <person name="Akimoto M."/>
            <person name="Akimoto R."/>
            <person name="Nishiyashiki S."/>
            <person name="Murakami T."/>
        </authorList>
    </citation>
    <scope>NUCLEOTIDE SEQUENCE</scope>
    <source>
        <strain evidence="2">FB-5</strain>
    </source>
</reference>
<feature type="transmembrane region" description="Helical" evidence="1">
    <location>
        <begin position="23"/>
        <end position="43"/>
    </location>
</feature>
<dbReference type="EMBL" id="AP025730">
    <property type="protein sequence ID" value="BDI05064.1"/>
    <property type="molecule type" value="Genomic_DNA"/>
</dbReference>